<organism evidence="1">
    <name type="scientific">Anguilla anguilla</name>
    <name type="common">European freshwater eel</name>
    <name type="synonym">Muraena anguilla</name>
    <dbReference type="NCBI Taxonomy" id="7936"/>
    <lineage>
        <taxon>Eukaryota</taxon>
        <taxon>Metazoa</taxon>
        <taxon>Chordata</taxon>
        <taxon>Craniata</taxon>
        <taxon>Vertebrata</taxon>
        <taxon>Euteleostomi</taxon>
        <taxon>Actinopterygii</taxon>
        <taxon>Neopterygii</taxon>
        <taxon>Teleostei</taxon>
        <taxon>Anguilliformes</taxon>
        <taxon>Anguillidae</taxon>
        <taxon>Anguilla</taxon>
    </lineage>
</organism>
<reference evidence="1" key="2">
    <citation type="journal article" date="2015" name="Fish Shellfish Immunol.">
        <title>Early steps in the European eel (Anguilla anguilla)-Vibrio vulnificus interaction in the gills: Role of the RtxA13 toxin.</title>
        <authorList>
            <person name="Callol A."/>
            <person name="Pajuelo D."/>
            <person name="Ebbesson L."/>
            <person name="Teles M."/>
            <person name="MacKenzie S."/>
            <person name="Amaro C."/>
        </authorList>
    </citation>
    <scope>NUCLEOTIDE SEQUENCE</scope>
</reference>
<accession>A0A0E9VN19</accession>
<sequence>MNCGATRLHHLTEKGSFYQLTLKRTNI</sequence>
<reference evidence="1" key="1">
    <citation type="submission" date="2014-11" db="EMBL/GenBank/DDBJ databases">
        <authorList>
            <person name="Amaro Gonzalez C."/>
        </authorList>
    </citation>
    <scope>NUCLEOTIDE SEQUENCE</scope>
</reference>
<evidence type="ECO:0000313" key="1">
    <source>
        <dbReference type="EMBL" id="JAH79524.1"/>
    </source>
</evidence>
<name>A0A0E9VN19_ANGAN</name>
<proteinExistence type="predicted"/>
<protein>
    <submittedName>
        <fullName evidence="1">Uncharacterized protein</fullName>
    </submittedName>
</protein>
<dbReference type="EMBL" id="GBXM01029053">
    <property type="protein sequence ID" value="JAH79524.1"/>
    <property type="molecule type" value="Transcribed_RNA"/>
</dbReference>
<dbReference type="AlphaFoldDB" id="A0A0E9VN19"/>